<evidence type="ECO:0000256" key="8">
    <source>
        <dbReference type="ARBA" id="ARBA00022777"/>
    </source>
</evidence>
<feature type="region of interest" description="Disordered" evidence="11">
    <location>
        <begin position="1393"/>
        <end position="1446"/>
    </location>
</feature>
<keyword evidence="8 13" id="KW-0418">Kinase</keyword>
<feature type="compositionally biased region" description="Polar residues" evidence="11">
    <location>
        <begin position="1413"/>
        <end position="1434"/>
    </location>
</feature>
<dbReference type="PANTHER" id="PTHR24058:SF17">
    <property type="entry name" value="HOMEODOMAIN INTERACTING PROTEIN KINASE, ISOFORM D"/>
    <property type="match status" value="1"/>
</dbReference>
<accession>A0AAD5SAJ5</accession>
<dbReference type="Proteomes" id="UP001212841">
    <property type="component" value="Unassembled WGS sequence"/>
</dbReference>
<dbReference type="InterPro" id="IPR000719">
    <property type="entry name" value="Prot_kinase_dom"/>
</dbReference>
<dbReference type="InterPro" id="IPR050494">
    <property type="entry name" value="Ser_Thr_dual-spec_kinase"/>
</dbReference>
<feature type="compositionally biased region" description="Low complexity" evidence="11">
    <location>
        <begin position="1228"/>
        <end position="1246"/>
    </location>
</feature>
<dbReference type="FunFam" id="1.10.510.10:FF:000380">
    <property type="entry name" value="Serine/threonine-protein kinase ppk15"/>
    <property type="match status" value="1"/>
</dbReference>
<keyword evidence="14" id="KW-1185">Reference proteome</keyword>
<feature type="compositionally biased region" description="Basic and acidic residues" evidence="11">
    <location>
        <begin position="831"/>
        <end position="841"/>
    </location>
</feature>
<feature type="region of interest" description="Disordered" evidence="11">
    <location>
        <begin position="1"/>
        <end position="109"/>
    </location>
</feature>
<evidence type="ECO:0000256" key="2">
    <source>
        <dbReference type="ARBA" id="ARBA00008867"/>
    </source>
</evidence>
<feature type="region of interest" description="Disordered" evidence="11">
    <location>
        <begin position="1003"/>
        <end position="1024"/>
    </location>
</feature>
<dbReference type="FunFam" id="3.30.200.20:FF:000087">
    <property type="entry name" value="Dual specificity tyrosine-phosphorylation-regulated kinase 1A"/>
    <property type="match status" value="1"/>
</dbReference>
<keyword evidence="13" id="KW-0371">Homeobox</keyword>
<sequence length="1498" mass="161246">MPAAGLTSPHVMVPASPHASPQAAPSQYPFPLQPESTSQPLPPTAQSLPPPPQSPYTSSSSTKLYVNTASSPLHTPGSIPPSVASPTKQSYFTIEHPSSPTPSNYSNTRQLERKKQAYLQQQGGSNQERHVAGPKIDIPMEGPKGFRRIAPGTWKEQKDRLVGPPYGHCGLTKRATTYLLRTFTQCNPAYNYQPTNNPRRVLTKPSKPTHNDGFDNEEWDYILYVNDILGSQDGSQYQIMDVLGQGTFGQVVKCINLKTKETVAVKVIKNKPAYYNQSLVEVAILEMLNHQYDVEDKHHIVRLRDTFVFRNHLCIIFEMLSVNLYELIKQNQFRGLSTNLVRVFVSQILDALVVLHKARIIHCDLKPENILLKNLDSPSIKVIDYGSACHENQTVYTYIQSRFYRSPEVLLGLPYTSCIDMWSLGCIAAELFLGLPLFPGSSEYNQVSRIVEMIGVPPSYMCEKGKAAHQFFDKHLQHDGKVVWRLKSMETYMREQGTQEAPSKRYFSGTTLTEIINQYPVVRKGLSSKDVEKEMQNRLAFIDFLEGLLNLNPFERWSPQQAKAHPFVTGEKFTGNFVPPGPGGRPTTPASSHQPEPIAAAADAPTRTQEVSERDITATTRASSARPRATTIGGTSGFEAVPPQLQRVVEMQKERAGEGAVSSVGKRTPSFGPVGATGTDAMVDIRMEEFGGGRGMTPGGDTIMRPDTTDTEVNEMEGSHSVPAVTSSSASTTDDAYVSARQSTVASRNSSAMGSYRAGGIGTPSGDIRMGGGTPDVGGGRCEERATPGVDADTYRRSEMEVEAQEARDGWRDVSVEGEKRGKGANEVVMEEEKRSGVRHAGDGYEGFGRYDDGRVQQVTGTFAGINIEPSGGGAGTVTREPDYGQDAYLPSEHGARYSEQEYESRYQPQTDLSHAQYGQHADDDGSSSSAVPFHLRKARSQQISYGAPPSGGSNGGAGMYAHGHAPGLTARGGGYLPVGLLAANSRLMKTPSMALQEAELQMRGESHPRYGLKGEREGDLPSRRPSIVDSVEWVPFEDVERAGGAGASGSTSESGSRRASRAASTERGVPLSVIGGAYSESELYRWLPMGSLLGVGTGSEGDLMGRANYYCRPGREAGESLGGVGGYDSNFRGNMPSLAEHPSSYVEGHHAGYSAAGRSSSREDTRRSRLAGSDIGNALHMRQQSVGREPTSMLSASPLTPIDSRSREEYVLGMERDPGGMSGSGAAGQSRSSYDLLPSSISSPYMGAERGSPRTFPQPGASPNASPAMYSIGSGVTPPPIWRQQQTHQQQQNLPPQPPYPTQDPSLSHYAASQHHHHGQPPSYVSPGQLESATYDDGQQRTPHRSGLGLMSSAAGTLGGLLYKGAGGGGANSAQQTLRDIANLVDPHGAGGMEGYSGHAHHQGYGGGGGNTSPRVSGSNLYAQTQNRPSPLSQGAGAEQGQGVMQQQQQPYLMYLGGKESDLYGVGTGRLTGPSLAHSPSKEELWSRRSLGALPGG</sequence>
<dbReference type="GO" id="GO:0004674">
    <property type="term" value="F:protein serine/threonine kinase activity"/>
    <property type="evidence" value="ECO:0007669"/>
    <property type="project" value="UniProtKB-KW"/>
</dbReference>
<evidence type="ECO:0000256" key="3">
    <source>
        <dbReference type="ARBA" id="ARBA00022490"/>
    </source>
</evidence>
<dbReference type="GO" id="GO:0005634">
    <property type="term" value="C:nucleus"/>
    <property type="evidence" value="ECO:0007669"/>
    <property type="project" value="TreeGrafter"/>
</dbReference>
<proteinExistence type="inferred from homology"/>
<evidence type="ECO:0000256" key="6">
    <source>
        <dbReference type="ARBA" id="ARBA00022679"/>
    </source>
</evidence>
<comment type="similarity">
    <text evidence="2">Belongs to the protein kinase superfamily. CMGC Ser/Thr protein kinase family. MNB/DYRK subfamily.</text>
</comment>
<keyword evidence="13" id="KW-0238">DNA-binding</keyword>
<reference evidence="13" key="1">
    <citation type="submission" date="2020-05" db="EMBL/GenBank/DDBJ databases">
        <title>Phylogenomic resolution of chytrid fungi.</title>
        <authorList>
            <person name="Stajich J.E."/>
            <person name="Amses K."/>
            <person name="Simmons R."/>
            <person name="Seto K."/>
            <person name="Myers J."/>
            <person name="Bonds A."/>
            <person name="Quandt C.A."/>
            <person name="Barry K."/>
            <person name="Liu P."/>
            <person name="Grigoriev I."/>
            <person name="Longcore J.E."/>
            <person name="James T.Y."/>
        </authorList>
    </citation>
    <scope>NUCLEOTIDE SEQUENCE</scope>
    <source>
        <strain evidence="13">JEL0318</strain>
    </source>
</reference>
<dbReference type="Pfam" id="PF00069">
    <property type="entry name" value="Pkinase"/>
    <property type="match status" value="1"/>
</dbReference>
<evidence type="ECO:0000256" key="9">
    <source>
        <dbReference type="ARBA" id="ARBA00022840"/>
    </source>
</evidence>
<dbReference type="PROSITE" id="PS00108">
    <property type="entry name" value="PROTEIN_KINASE_ST"/>
    <property type="match status" value="1"/>
</dbReference>
<comment type="caution">
    <text evidence="13">The sequence shown here is derived from an EMBL/GenBank/DDBJ whole genome shotgun (WGS) entry which is preliminary data.</text>
</comment>
<dbReference type="GO" id="GO:0005524">
    <property type="term" value="F:ATP binding"/>
    <property type="evidence" value="ECO:0007669"/>
    <property type="project" value="UniProtKB-UniRule"/>
</dbReference>
<feature type="compositionally biased region" description="Basic and acidic residues" evidence="11">
    <location>
        <begin position="1205"/>
        <end position="1219"/>
    </location>
</feature>
<evidence type="ECO:0000259" key="12">
    <source>
        <dbReference type="PROSITE" id="PS50011"/>
    </source>
</evidence>
<keyword evidence="5" id="KW-0597">Phosphoprotein</keyword>
<feature type="region of interest" description="Disordered" evidence="11">
    <location>
        <begin position="1186"/>
        <end position="1352"/>
    </location>
</feature>
<protein>
    <submittedName>
        <fullName evidence="13">Homeodomain-interacting protein kinase 3</fullName>
    </submittedName>
</protein>
<feature type="binding site" evidence="10">
    <location>
        <position position="266"/>
    </location>
    <ligand>
        <name>ATP</name>
        <dbReference type="ChEBI" id="CHEBI:30616"/>
    </ligand>
</feature>
<feature type="compositionally biased region" description="Basic and acidic residues" evidence="11">
    <location>
        <begin position="1003"/>
        <end position="1023"/>
    </location>
</feature>
<feature type="region of interest" description="Disordered" evidence="11">
    <location>
        <begin position="1042"/>
        <end position="1067"/>
    </location>
</feature>
<dbReference type="SMART" id="SM00220">
    <property type="entry name" value="S_TKc"/>
    <property type="match status" value="1"/>
</dbReference>
<dbReference type="GO" id="GO:0003677">
    <property type="term" value="F:DNA binding"/>
    <property type="evidence" value="ECO:0007669"/>
    <property type="project" value="UniProtKB-KW"/>
</dbReference>
<feature type="compositionally biased region" description="Low complexity" evidence="11">
    <location>
        <begin position="55"/>
        <end position="64"/>
    </location>
</feature>
<feature type="region of interest" description="Disordered" evidence="11">
    <location>
        <begin position="818"/>
        <end position="841"/>
    </location>
</feature>
<feature type="compositionally biased region" description="Low complexity" evidence="11">
    <location>
        <begin position="1435"/>
        <end position="1446"/>
    </location>
</feature>
<keyword evidence="9 10" id="KW-0067">ATP-binding</keyword>
<evidence type="ECO:0000313" key="13">
    <source>
        <dbReference type="EMBL" id="KAJ3049122.1"/>
    </source>
</evidence>
<dbReference type="SUPFAM" id="SSF56112">
    <property type="entry name" value="Protein kinase-like (PK-like)"/>
    <property type="match status" value="1"/>
</dbReference>
<feature type="region of interest" description="Disordered" evidence="11">
    <location>
        <begin position="1142"/>
        <end position="1173"/>
    </location>
</feature>
<feature type="region of interest" description="Disordered" evidence="11">
    <location>
        <begin position="656"/>
        <end position="678"/>
    </location>
</feature>
<dbReference type="GO" id="GO:0004713">
    <property type="term" value="F:protein tyrosine kinase activity"/>
    <property type="evidence" value="ECO:0007669"/>
    <property type="project" value="TreeGrafter"/>
</dbReference>
<feature type="compositionally biased region" description="Low complexity" evidence="11">
    <location>
        <begin position="617"/>
        <end position="631"/>
    </location>
</feature>
<feature type="region of interest" description="Disordered" evidence="11">
    <location>
        <begin position="865"/>
        <end position="891"/>
    </location>
</feature>
<evidence type="ECO:0000256" key="11">
    <source>
        <dbReference type="SAM" id="MobiDB-lite"/>
    </source>
</evidence>
<feature type="compositionally biased region" description="Low complexity" evidence="11">
    <location>
        <begin position="14"/>
        <end position="27"/>
    </location>
</feature>
<comment type="subcellular location">
    <subcellularLocation>
        <location evidence="1">Cytoplasm</location>
    </subcellularLocation>
</comment>
<organism evidence="13 14">
    <name type="scientific">Rhizophlyctis rosea</name>
    <dbReference type="NCBI Taxonomy" id="64517"/>
    <lineage>
        <taxon>Eukaryota</taxon>
        <taxon>Fungi</taxon>
        <taxon>Fungi incertae sedis</taxon>
        <taxon>Chytridiomycota</taxon>
        <taxon>Chytridiomycota incertae sedis</taxon>
        <taxon>Chytridiomycetes</taxon>
        <taxon>Rhizophlyctidales</taxon>
        <taxon>Rhizophlyctidaceae</taxon>
        <taxon>Rhizophlyctis</taxon>
    </lineage>
</organism>
<evidence type="ECO:0000256" key="5">
    <source>
        <dbReference type="ARBA" id="ARBA00022553"/>
    </source>
</evidence>
<keyword evidence="6" id="KW-0808">Transferase</keyword>
<dbReference type="InterPro" id="IPR008271">
    <property type="entry name" value="Ser/Thr_kinase_AS"/>
</dbReference>
<feature type="compositionally biased region" description="Pro residues" evidence="11">
    <location>
        <begin position="40"/>
        <end position="54"/>
    </location>
</feature>
<keyword evidence="3" id="KW-0963">Cytoplasm</keyword>
<dbReference type="Gene3D" id="1.10.510.10">
    <property type="entry name" value="Transferase(Phosphotransferase) domain 1"/>
    <property type="match status" value="1"/>
</dbReference>
<feature type="compositionally biased region" description="Low complexity" evidence="11">
    <location>
        <begin position="97"/>
        <end position="108"/>
    </location>
</feature>
<gene>
    <name evidence="13" type="primary">HIPK3</name>
    <name evidence="13" type="ORF">HK097_009858</name>
</gene>
<feature type="compositionally biased region" description="Polar residues" evidence="11">
    <location>
        <begin position="1186"/>
        <end position="1199"/>
    </location>
</feature>
<dbReference type="InterPro" id="IPR011009">
    <property type="entry name" value="Kinase-like_dom_sf"/>
</dbReference>
<feature type="region of interest" description="Disordered" evidence="11">
    <location>
        <begin position="1467"/>
        <end position="1498"/>
    </location>
</feature>
<dbReference type="PROSITE" id="PS50011">
    <property type="entry name" value="PROTEIN_KINASE_DOM"/>
    <property type="match status" value="1"/>
</dbReference>
<keyword evidence="7 10" id="KW-0547">Nucleotide-binding</keyword>
<feature type="compositionally biased region" description="Low complexity" evidence="11">
    <location>
        <begin position="1283"/>
        <end position="1295"/>
    </location>
</feature>
<feature type="region of interest" description="Disordered" evidence="11">
    <location>
        <begin position="578"/>
        <end position="639"/>
    </location>
</feature>
<evidence type="ECO:0000256" key="7">
    <source>
        <dbReference type="ARBA" id="ARBA00022741"/>
    </source>
</evidence>
<feature type="region of interest" description="Disordered" evidence="11">
    <location>
        <begin position="121"/>
        <end position="144"/>
    </location>
</feature>
<name>A0AAD5SAJ5_9FUNG</name>
<dbReference type="PROSITE" id="PS00107">
    <property type="entry name" value="PROTEIN_KINASE_ATP"/>
    <property type="match status" value="1"/>
</dbReference>
<dbReference type="PANTHER" id="PTHR24058">
    <property type="entry name" value="DUAL SPECIFICITY PROTEIN KINASE"/>
    <property type="match status" value="1"/>
</dbReference>
<evidence type="ECO:0000256" key="10">
    <source>
        <dbReference type="PROSITE-ProRule" id="PRU10141"/>
    </source>
</evidence>
<evidence type="ECO:0000256" key="1">
    <source>
        <dbReference type="ARBA" id="ARBA00004496"/>
    </source>
</evidence>
<feature type="domain" description="Protein kinase" evidence="12">
    <location>
        <begin position="237"/>
        <end position="568"/>
    </location>
</feature>
<dbReference type="CDD" id="cd14212">
    <property type="entry name" value="PKc_YAK1"/>
    <property type="match status" value="1"/>
</dbReference>
<dbReference type="GO" id="GO:0005737">
    <property type="term" value="C:cytoplasm"/>
    <property type="evidence" value="ECO:0007669"/>
    <property type="project" value="UniProtKB-SubCell"/>
</dbReference>
<evidence type="ECO:0000313" key="14">
    <source>
        <dbReference type="Proteomes" id="UP001212841"/>
    </source>
</evidence>
<dbReference type="InterPro" id="IPR017441">
    <property type="entry name" value="Protein_kinase_ATP_BS"/>
</dbReference>
<keyword evidence="4" id="KW-0723">Serine/threonine-protein kinase</keyword>
<feature type="non-terminal residue" evidence="13">
    <location>
        <position position="1"/>
    </location>
</feature>
<dbReference type="Gene3D" id="3.30.200.20">
    <property type="entry name" value="Phosphorylase Kinase, domain 1"/>
    <property type="match status" value="1"/>
</dbReference>
<evidence type="ECO:0000256" key="4">
    <source>
        <dbReference type="ARBA" id="ARBA00022527"/>
    </source>
</evidence>
<dbReference type="EMBL" id="JADGJD010000691">
    <property type="protein sequence ID" value="KAJ3049122.1"/>
    <property type="molecule type" value="Genomic_DNA"/>
</dbReference>